<keyword evidence="1" id="KW-1133">Transmembrane helix</keyword>
<dbReference type="Proteomes" id="UP000546162">
    <property type="component" value="Unassembled WGS sequence"/>
</dbReference>
<evidence type="ECO:0000256" key="1">
    <source>
        <dbReference type="SAM" id="Phobius"/>
    </source>
</evidence>
<dbReference type="RefSeq" id="WP_185038324.1">
    <property type="nucleotide sequence ID" value="NZ_BAABFG010000005.1"/>
</dbReference>
<keyword evidence="1" id="KW-0812">Transmembrane</keyword>
<sequence length="74" mass="7924">MTNRYRITDASGPTSNLAGARRLRPALWLLLIISLAVNAASSTIGATVVSLIFGLITLACAAGLAVDHYRRRDR</sequence>
<organism evidence="2 3">
    <name type="scientific">Actinoplanes octamycinicus</name>
    <dbReference type="NCBI Taxonomy" id="135948"/>
    <lineage>
        <taxon>Bacteria</taxon>
        <taxon>Bacillati</taxon>
        <taxon>Actinomycetota</taxon>
        <taxon>Actinomycetes</taxon>
        <taxon>Micromonosporales</taxon>
        <taxon>Micromonosporaceae</taxon>
        <taxon>Actinoplanes</taxon>
    </lineage>
</organism>
<dbReference type="AlphaFoldDB" id="A0A7W7M5N9"/>
<comment type="caution">
    <text evidence="2">The sequence shown here is derived from an EMBL/GenBank/DDBJ whole genome shotgun (WGS) entry which is preliminary data.</text>
</comment>
<gene>
    <name evidence="2" type="ORF">BJY16_001446</name>
</gene>
<keyword evidence="3" id="KW-1185">Reference proteome</keyword>
<feature type="transmembrane region" description="Helical" evidence="1">
    <location>
        <begin position="51"/>
        <end position="69"/>
    </location>
</feature>
<evidence type="ECO:0000313" key="3">
    <source>
        <dbReference type="Proteomes" id="UP000546162"/>
    </source>
</evidence>
<evidence type="ECO:0000313" key="2">
    <source>
        <dbReference type="EMBL" id="MBB4737987.1"/>
    </source>
</evidence>
<proteinExistence type="predicted"/>
<dbReference type="EMBL" id="JACHNB010000001">
    <property type="protein sequence ID" value="MBB4737987.1"/>
    <property type="molecule type" value="Genomic_DNA"/>
</dbReference>
<name>A0A7W7M5N9_9ACTN</name>
<protein>
    <submittedName>
        <fullName evidence="2">Uncharacterized protein</fullName>
    </submittedName>
</protein>
<feature type="transmembrane region" description="Helical" evidence="1">
    <location>
        <begin position="26"/>
        <end position="45"/>
    </location>
</feature>
<accession>A0A7W7M5N9</accession>
<reference evidence="2 3" key="1">
    <citation type="submission" date="2020-08" db="EMBL/GenBank/DDBJ databases">
        <title>Sequencing the genomes of 1000 actinobacteria strains.</title>
        <authorList>
            <person name="Klenk H.-P."/>
        </authorList>
    </citation>
    <scope>NUCLEOTIDE SEQUENCE [LARGE SCALE GENOMIC DNA]</scope>
    <source>
        <strain evidence="2 3">DSM 45809</strain>
    </source>
</reference>
<keyword evidence="1" id="KW-0472">Membrane</keyword>